<keyword evidence="2" id="KW-0472">Membrane</keyword>
<keyword evidence="2" id="KW-1133">Transmembrane helix</keyword>
<feature type="transmembrane region" description="Helical" evidence="2">
    <location>
        <begin position="6"/>
        <end position="28"/>
    </location>
</feature>
<comment type="caution">
    <text evidence="3">The sequence shown here is derived from an EMBL/GenBank/DDBJ whole genome shotgun (WGS) entry which is preliminary data.</text>
</comment>
<accession>A0ABT6CB29</accession>
<name>A0ABT6CB29_9MICO</name>
<evidence type="ECO:0000313" key="4">
    <source>
        <dbReference type="Proteomes" id="UP001528912"/>
    </source>
</evidence>
<gene>
    <name evidence="3" type="ORF">P4R38_15945</name>
</gene>
<dbReference type="EMBL" id="JAROAV010000039">
    <property type="protein sequence ID" value="MDF8265738.1"/>
    <property type="molecule type" value="Genomic_DNA"/>
</dbReference>
<feature type="compositionally biased region" description="Polar residues" evidence="1">
    <location>
        <begin position="177"/>
        <end position="189"/>
    </location>
</feature>
<dbReference type="RefSeq" id="WP_277193038.1">
    <property type="nucleotide sequence ID" value="NZ_JAROAV010000039.1"/>
</dbReference>
<evidence type="ECO:0000256" key="2">
    <source>
        <dbReference type="SAM" id="Phobius"/>
    </source>
</evidence>
<sequence length="200" mass="21365">MNESQAAVIAAAIAAALSAASLIVTILIERSRAASVRTGETTAWLRDSLYQVVHDALDSSFEISSASREGRRLRAAAASQELLQLELDRAHQAHETLIECLTKMRLLAPAALVQAGELLHDVHHELVNHAFFLDEDVDAWRSARESGRSSREMFISGARIPLGLDGSAVPIGAKAQSGWTLAAPQSPSGSAARGRHPTKS</sequence>
<keyword evidence="4" id="KW-1185">Reference proteome</keyword>
<organism evidence="3 4">
    <name type="scientific">Luteipulveratus flavus</name>
    <dbReference type="NCBI Taxonomy" id="3031728"/>
    <lineage>
        <taxon>Bacteria</taxon>
        <taxon>Bacillati</taxon>
        <taxon>Actinomycetota</taxon>
        <taxon>Actinomycetes</taxon>
        <taxon>Micrococcales</taxon>
        <taxon>Dermacoccaceae</taxon>
        <taxon>Luteipulveratus</taxon>
    </lineage>
</organism>
<dbReference type="Proteomes" id="UP001528912">
    <property type="component" value="Unassembled WGS sequence"/>
</dbReference>
<evidence type="ECO:0000313" key="3">
    <source>
        <dbReference type="EMBL" id="MDF8265738.1"/>
    </source>
</evidence>
<evidence type="ECO:0000256" key="1">
    <source>
        <dbReference type="SAM" id="MobiDB-lite"/>
    </source>
</evidence>
<keyword evidence="2" id="KW-0812">Transmembrane</keyword>
<protein>
    <recommendedName>
        <fullName evidence="5">Secreted protein</fullName>
    </recommendedName>
</protein>
<feature type="region of interest" description="Disordered" evidence="1">
    <location>
        <begin position="177"/>
        <end position="200"/>
    </location>
</feature>
<evidence type="ECO:0008006" key="5">
    <source>
        <dbReference type="Google" id="ProtNLM"/>
    </source>
</evidence>
<reference evidence="3 4" key="1">
    <citation type="submission" date="2023-03" db="EMBL/GenBank/DDBJ databases">
        <title>YIM 133296 draft genome.</title>
        <authorList>
            <person name="Xiong L."/>
        </authorList>
    </citation>
    <scope>NUCLEOTIDE SEQUENCE [LARGE SCALE GENOMIC DNA]</scope>
    <source>
        <strain evidence="3 4">YIM 133296</strain>
    </source>
</reference>
<proteinExistence type="predicted"/>